<dbReference type="EMBL" id="KQ418525">
    <property type="protein sequence ID" value="KOF86981.1"/>
    <property type="molecule type" value="Genomic_DNA"/>
</dbReference>
<name>A0A0L8HCG2_OCTBM</name>
<reference evidence="1" key="1">
    <citation type="submission" date="2015-07" db="EMBL/GenBank/DDBJ databases">
        <title>MeaNS - Measles Nucleotide Surveillance Program.</title>
        <authorList>
            <person name="Tran T."/>
            <person name="Druce J."/>
        </authorList>
    </citation>
    <scope>NUCLEOTIDE SEQUENCE</scope>
    <source>
        <strain evidence="1">UCB-OBI-ISO-001</strain>
        <tissue evidence="1">Gonad</tissue>
    </source>
</reference>
<organism evidence="1">
    <name type="scientific">Octopus bimaculoides</name>
    <name type="common">California two-spotted octopus</name>
    <dbReference type="NCBI Taxonomy" id="37653"/>
    <lineage>
        <taxon>Eukaryota</taxon>
        <taxon>Metazoa</taxon>
        <taxon>Spiralia</taxon>
        <taxon>Lophotrochozoa</taxon>
        <taxon>Mollusca</taxon>
        <taxon>Cephalopoda</taxon>
        <taxon>Coleoidea</taxon>
        <taxon>Octopodiformes</taxon>
        <taxon>Octopoda</taxon>
        <taxon>Incirrata</taxon>
        <taxon>Octopodidae</taxon>
        <taxon>Octopus</taxon>
    </lineage>
</organism>
<evidence type="ECO:0000313" key="1">
    <source>
        <dbReference type="EMBL" id="KOF86981.1"/>
    </source>
</evidence>
<proteinExistence type="predicted"/>
<protein>
    <submittedName>
        <fullName evidence="1">Uncharacterized protein</fullName>
    </submittedName>
</protein>
<sequence>MPSCGKISSHSGVDRTRTWICLQSFPTQHHISVHGSDLPGGGSGKKEYTTHHYPWACMC</sequence>
<accession>A0A0L8HCG2</accession>
<gene>
    <name evidence="1" type="ORF">OCBIM_22017662mg</name>
</gene>
<dbReference type="AlphaFoldDB" id="A0A0L8HCG2"/>